<organism evidence="3">
    <name type="scientific">Selaginella moellendorffii</name>
    <name type="common">Spikemoss</name>
    <dbReference type="NCBI Taxonomy" id="88036"/>
    <lineage>
        <taxon>Eukaryota</taxon>
        <taxon>Viridiplantae</taxon>
        <taxon>Streptophyta</taxon>
        <taxon>Embryophyta</taxon>
        <taxon>Tracheophyta</taxon>
        <taxon>Lycopodiopsida</taxon>
        <taxon>Selaginellales</taxon>
        <taxon>Selaginellaceae</taxon>
        <taxon>Selaginella</taxon>
    </lineage>
</organism>
<proteinExistence type="predicted"/>
<dbReference type="KEGG" id="smo:SELMODRAFT_431573"/>
<reference evidence="2 3" key="1">
    <citation type="journal article" date="2011" name="Science">
        <title>The Selaginella genome identifies genetic changes associated with the evolution of vascular plants.</title>
        <authorList>
            <person name="Banks J.A."/>
            <person name="Nishiyama T."/>
            <person name="Hasebe M."/>
            <person name="Bowman J.L."/>
            <person name="Gribskov M."/>
            <person name="dePamphilis C."/>
            <person name="Albert V.A."/>
            <person name="Aono N."/>
            <person name="Aoyama T."/>
            <person name="Ambrose B.A."/>
            <person name="Ashton N.W."/>
            <person name="Axtell M.J."/>
            <person name="Barker E."/>
            <person name="Barker M.S."/>
            <person name="Bennetzen J.L."/>
            <person name="Bonawitz N.D."/>
            <person name="Chapple C."/>
            <person name="Cheng C."/>
            <person name="Correa L.G."/>
            <person name="Dacre M."/>
            <person name="DeBarry J."/>
            <person name="Dreyer I."/>
            <person name="Elias M."/>
            <person name="Engstrom E.M."/>
            <person name="Estelle M."/>
            <person name="Feng L."/>
            <person name="Finet C."/>
            <person name="Floyd S.K."/>
            <person name="Frommer W.B."/>
            <person name="Fujita T."/>
            <person name="Gramzow L."/>
            <person name="Gutensohn M."/>
            <person name="Harholt J."/>
            <person name="Hattori M."/>
            <person name="Heyl A."/>
            <person name="Hirai T."/>
            <person name="Hiwatashi Y."/>
            <person name="Ishikawa M."/>
            <person name="Iwata M."/>
            <person name="Karol K.G."/>
            <person name="Koehler B."/>
            <person name="Kolukisaoglu U."/>
            <person name="Kubo M."/>
            <person name="Kurata T."/>
            <person name="Lalonde S."/>
            <person name="Li K."/>
            <person name="Li Y."/>
            <person name="Litt A."/>
            <person name="Lyons E."/>
            <person name="Manning G."/>
            <person name="Maruyama T."/>
            <person name="Michael T.P."/>
            <person name="Mikami K."/>
            <person name="Miyazaki S."/>
            <person name="Morinaga S."/>
            <person name="Murata T."/>
            <person name="Mueller-Roeber B."/>
            <person name="Nelson D.R."/>
            <person name="Obara M."/>
            <person name="Oguri Y."/>
            <person name="Olmstead R.G."/>
            <person name="Onodera N."/>
            <person name="Petersen B.L."/>
            <person name="Pils B."/>
            <person name="Prigge M."/>
            <person name="Rensing S.A."/>
            <person name="Riano-Pachon D.M."/>
            <person name="Roberts A.W."/>
            <person name="Sato Y."/>
            <person name="Scheller H.V."/>
            <person name="Schulz B."/>
            <person name="Schulz C."/>
            <person name="Shakirov E.V."/>
            <person name="Shibagaki N."/>
            <person name="Shinohara N."/>
            <person name="Shippen D.E."/>
            <person name="Soerensen I."/>
            <person name="Sotooka R."/>
            <person name="Sugimoto N."/>
            <person name="Sugita M."/>
            <person name="Sumikawa N."/>
            <person name="Tanurdzic M."/>
            <person name="Theissen G."/>
            <person name="Ulvskov P."/>
            <person name="Wakazuki S."/>
            <person name="Weng J.K."/>
            <person name="Willats W.W."/>
            <person name="Wipf D."/>
            <person name="Wolf P.G."/>
            <person name="Yang L."/>
            <person name="Zimmer A.D."/>
            <person name="Zhu Q."/>
            <person name="Mitros T."/>
            <person name="Hellsten U."/>
            <person name="Loque D."/>
            <person name="Otillar R."/>
            <person name="Salamov A."/>
            <person name="Schmutz J."/>
            <person name="Shapiro H."/>
            <person name="Lindquist E."/>
            <person name="Lucas S."/>
            <person name="Rokhsar D."/>
            <person name="Grigoriev I.V."/>
        </authorList>
    </citation>
    <scope>NUCLEOTIDE SEQUENCE [LARGE SCALE GENOMIC DNA]</scope>
</reference>
<dbReference type="Proteomes" id="UP000001514">
    <property type="component" value="Unassembled WGS sequence"/>
</dbReference>
<dbReference type="InParanoid" id="D8TD34"/>
<protein>
    <submittedName>
        <fullName evidence="2">Uncharacterized protein</fullName>
    </submittedName>
</protein>
<keyword evidence="3" id="KW-1185">Reference proteome</keyword>
<evidence type="ECO:0000313" key="3">
    <source>
        <dbReference type="Proteomes" id="UP000001514"/>
    </source>
</evidence>
<sequence>MRKRKRMMTNRQEKHKRVKSVPKKRTTGLEEEIKKIHCDVPAAKRTVVKVLFKKADASLSDGNRDTASGVRSKKVGKELLVGSNDHAGSAHSEKVMKELVVGSNNQEGMGAYTASGAHTATANRCCRGVGNS</sequence>
<gene>
    <name evidence="2" type="ORF">SELMODRAFT_431573</name>
</gene>
<evidence type="ECO:0000256" key="1">
    <source>
        <dbReference type="SAM" id="MobiDB-lite"/>
    </source>
</evidence>
<evidence type="ECO:0000313" key="2">
    <source>
        <dbReference type="EMBL" id="EFJ05440.1"/>
    </source>
</evidence>
<dbReference type="AlphaFoldDB" id="D8TD34"/>
<dbReference type="HOGENOM" id="CLU_138210_0_0_1"/>
<name>D8TD34_SELML</name>
<accession>D8TD34</accession>
<feature type="region of interest" description="Disordered" evidence="1">
    <location>
        <begin position="1"/>
        <end position="26"/>
    </location>
</feature>
<dbReference type="Gramene" id="EFJ05440">
    <property type="protein sequence ID" value="EFJ05440"/>
    <property type="gene ID" value="SELMODRAFT_431573"/>
</dbReference>
<dbReference type="EMBL" id="GL377725">
    <property type="protein sequence ID" value="EFJ05440.1"/>
    <property type="molecule type" value="Genomic_DNA"/>
</dbReference>